<feature type="domain" description="Endonuclease/exonuclease/phosphatase" evidence="2">
    <location>
        <begin position="104"/>
        <end position="319"/>
    </location>
</feature>
<accession>A0A399RCY0</accession>
<feature type="transmembrane region" description="Helical" evidence="1">
    <location>
        <begin position="41"/>
        <end position="60"/>
    </location>
</feature>
<evidence type="ECO:0000313" key="3">
    <source>
        <dbReference type="EMBL" id="RIJ29426.1"/>
    </source>
</evidence>
<evidence type="ECO:0000256" key="1">
    <source>
        <dbReference type="SAM" id="Phobius"/>
    </source>
</evidence>
<dbReference type="Pfam" id="PF03372">
    <property type="entry name" value="Exo_endo_phos"/>
    <property type="match status" value="1"/>
</dbReference>
<dbReference type="PROSITE" id="PS51257">
    <property type="entry name" value="PROKAR_LIPOPROTEIN"/>
    <property type="match status" value="1"/>
</dbReference>
<keyword evidence="1" id="KW-0472">Membrane</keyword>
<name>A0A399RCY0_9PROT</name>
<proteinExistence type="predicted"/>
<keyword evidence="1" id="KW-0812">Transmembrane</keyword>
<sequence length="334" mass="36457">MRRFAGLLTGLSAIVVAGCTLVVLSGHFSALHWVLDFIGQFQLPALWIMMTAAIVLVAMMPFNKGHLVNLIFANAAVIIAAFGWYWLLPTAPDVDADQSISVYQHNMWGNHPDPAQTVEGAIDADRDITVLIEAYGDRLGPVEDRLRAHWPYYSLDKIEGRGPSGLRVYSRYEILSAVGQNPDGSPATLAVRLQTPEGVLTVLVIHFTRPWPFEDPEAQLRQLEGLLDVIDDLDGPVIMLGDVNSAAWGRIASPLVNQHGFTLVNDPRAGTWPSRLPLKFDLPSTSLAPTLAIPIDLAFCRGEIACGGHKVGRHLGSDHRSTSFRMRLGTGDGQ</sequence>
<keyword evidence="1" id="KW-1133">Transmembrane helix</keyword>
<dbReference type="Proteomes" id="UP000265845">
    <property type="component" value="Unassembled WGS sequence"/>
</dbReference>
<evidence type="ECO:0000313" key="4">
    <source>
        <dbReference type="Proteomes" id="UP000265845"/>
    </source>
</evidence>
<dbReference type="AlphaFoldDB" id="A0A399RCY0"/>
<comment type="caution">
    <text evidence="3">The sequence shown here is derived from an EMBL/GenBank/DDBJ whole genome shotgun (WGS) entry which is preliminary data.</text>
</comment>
<dbReference type="EMBL" id="QWGA01000006">
    <property type="protein sequence ID" value="RIJ29426.1"/>
    <property type="molecule type" value="Genomic_DNA"/>
</dbReference>
<dbReference type="SUPFAM" id="SSF56219">
    <property type="entry name" value="DNase I-like"/>
    <property type="match status" value="1"/>
</dbReference>
<gene>
    <name evidence="3" type="ORF">D1222_08470</name>
</gene>
<protein>
    <recommendedName>
        <fullName evidence="2">Endonuclease/exonuclease/phosphatase domain-containing protein</fullName>
    </recommendedName>
</protein>
<dbReference type="RefSeq" id="WP_119453834.1">
    <property type="nucleotide sequence ID" value="NZ_QWGA01000006.1"/>
</dbReference>
<dbReference type="Gene3D" id="3.60.10.10">
    <property type="entry name" value="Endonuclease/exonuclease/phosphatase"/>
    <property type="match status" value="1"/>
</dbReference>
<dbReference type="InterPro" id="IPR036691">
    <property type="entry name" value="Endo/exonu/phosph_ase_sf"/>
</dbReference>
<organism evidence="3 4">
    <name type="scientific">Henriciella algicola</name>
    <dbReference type="NCBI Taxonomy" id="1608422"/>
    <lineage>
        <taxon>Bacteria</taxon>
        <taxon>Pseudomonadati</taxon>
        <taxon>Pseudomonadota</taxon>
        <taxon>Alphaproteobacteria</taxon>
        <taxon>Hyphomonadales</taxon>
        <taxon>Hyphomonadaceae</taxon>
        <taxon>Henriciella</taxon>
    </lineage>
</organism>
<dbReference type="InterPro" id="IPR005135">
    <property type="entry name" value="Endo/exonuclease/phosphatase"/>
</dbReference>
<dbReference type="GO" id="GO:0003824">
    <property type="term" value="F:catalytic activity"/>
    <property type="evidence" value="ECO:0007669"/>
    <property type="project" value="InterPro"/>
</dbReference>
<reference evidence="3 4" key="1">
    <citation type="submission" date="2018-08" db="EMBL/GenBank/DDBJ databases">
        <title>Henriciella mobilis sp. nov., isolated from seawater.</title>
        <authorList>
            <person name="Cheng H."/>
            <person name="Wu Y.-H."/>
            <person name="Xu X.-W."/>
            <person name="Guo L.-L."/>
        </authorList>
    </citation>
    <scope>NUCLEOTIDE SEQUENCE [LARGE SCALE GENOMIC DNA]</scope>
    <source>
        <strain evidence="3 4">CCUG67844</strain>
    </source>
</reference>
<dbReference type="OrthoDB" id="3808618at2"/>
<keyword evidence="4" id="KW-1185">Reference proteome</keyword>
<evidence type="ECO:0000259" key="2">
    <source>
        <dbReference type="Pfam" id="PF03372"/>
    </source>
</evidence>
<feature type="transmembrane region" description="Helical" evidence="1">
    <location>
        <begin position="67"/>
        <end position="87"/>
    </location>
</feature>